<accession>A0A2I1BUC7</accession>
<evidence type="ECO:0000313" key="1">
    <source>
        <dbReference type="EMBL" id="PKX88998.1"/>
    </source>
</evidence>
<protein>
    <recommendedName>
        <fullName evidence="3">Protein kinase domain-containing protein</fullName>
    </recommendedName>
</protein>
<dbReference type="InterPro" id="IPR011009">
    <property type="entry name" value="Kinase-like_dom_sf"/>
</dbReference>
<sequence length="281" mass="31919">MFPETVSRIHDRCSSQPDNQLSWWELCQMVVSVCLPSIIQLSNSRKSPKSLEEYLSVETFELKIQRDESESTIKVLKEGPSVLPAYDIHPLDRCSIHDESRPKISAGEILAVSFQRKHNRIPQKVFTLDGSPQFFKPCMFGMEEHFIDEVQSLIKLRTEGIEISVPTIEGLAITSEGKVFGMLAQWIEGCAISAISQECRRRQSQQWRNELFCTMNLLHQAGILWGDINQGNIIIEEATNKAWIVDIGGGDNRVMLGEDRFEGFAGDLEALTRFCESWLPE</sequence>
<dbReference type="Proteomes" id="UP000234474">
    <property type="component" value="Unassembled WGS sequence"/>
</dbReference>
<gene>
    <name evidence="1" type="ORF">P174DRAFT_507830</name>
</gene>
<evidence type="ECO:0000313" key="2">
    <source>
        <dbReference type="Proteomes" id="UP000234474"/>
    </source>
</evidence>
<dbReference type="STRING" id="1392255.A0A2I1BUC7"/>
<reference evidence="2" key="1">
    <citation type="journal article" date="2018" name="Proc. Natl. Acad. Sci. U.S.A.">
        <title>Linking secondary metabolites to gene clusters through genome sequencing of six diverse Aspergillus species.</title>
        <authorList>
            <person name="Kaerboelling I."/>
            <person name="Vesth T.C."/>
            <person name="Frisvad J.C."/>
            <person name="Nybo J.L."/>
            <person name="Theobald S."/>
            <person name="Kuo A."/>
            <person name="Bowyer P."/>
            <person name="Matsuda Y."/>
            <person name="Mondo S."/>
            <person name="Lyhne E.K."/>
            <person name="Kogle M.E."/>
            <person name="Clum A."/>
            <person name="Lipzen A."/>
            <person name="Salamov A."/>
            <person name="Ngan C.Y."/>
            <person name="Daum C."/>
            <person name="Chiniquy J."/>
            <person name="Barry K."/>
            <person name="LaButti K."/>
            <person name="Haridas S."/>
            <person name="Simmons B.A."/>
            <person name="Magnuson J.K."/>
            <person name="Mortensen U.H."/>
            <person name="Larsen T.O."/>
            <person name="Grigoriev I.V."/>
            <person name="Baker S.E."/>
            <person name="Andersen M.R."/>
        </authorList>
    </citation>
    <scope>NUCLEOTIDE SEQUENCE [LARGE SCALE GENOMIC DNA]</scope>
    <source>
        <strain evidence="2">IBT 16806</strain>
    </source>
</reference>
<organism evidence="1 2">
    <name type="scientific">Aspergillus novofumigatus (strain IBT 16806)</name>
    <dbReference type="NCBI Taxonomy" id="1392255"/>
    <lineage>
        <taxon>Eukaryota</taxon>
        <taxon>Fungi</taxon>
        <taxon>Dikarya</taxon>
        <taxon>Ascomycota</taxon>
        <taxon>Pezizomycotina</taxon>
        <taxon>Eurotiomycetes</taxon>
        <taxon>Eurotiomycetidae</taxon>
        <taxon>Eurotiales</taxon>
        <taxon>Aspergillaceae</taxon>
        <taxon>Aspergillus</taxon>
        <taxon>Aspergillus subgen. Fumigati</taxon>
    </lineage>
</organism>
<name>A0A2I1BUC7_ASPN1</name>
<dbReference type="EMBL" id="MSZS01000011">
    <property type="protein sequence ID" value="PKX88998.1"/>
    <property type="molecule type" value="Genomic_DNA"/>
</dbReference>
<dbReference type="GeneID" id="36538745"/>
<dbReference type="Gene3D" id="1.10.510.10">
    <property type="entry name" value="Transferase(Phosphotransferase) domain 1"/>
    <property type="match status" value="1"/>
</dbReference>
<dbReference type="VEuPathDB" id="FungiDB:P174DRAFT_507830"/>
<evidence type="ECO:0008006" key="3">
    <source>
        <dbReference type="Google" id="ProtNLM"/>
    </source>
</evidence>
<dbReference type="OrthoDB" id="4062651at2759"/>
<dbReference type="AlphaFoldDB" id="A0A2I1BUC7"/>
<keyword evidence="2" id="KW-1185">Reference proteome</keyword>
<proteinExistence type="predicted"/>
<dbReference type="RefSeq" id="XP_024677593.1">
    <property type="nucleotide sequence ID" value="XM_024831408.1"/>
</dbReference>
<dbReference type="SUPFAM" id="SSF56112">
    <property type="entry name" value="Protein kinase-like (PK-like)"/>
    <property type="match status" value="1"/>
</dbReference>
<comment type="caution">
    <text evidence="1">The sequence shown here is derived from an EMBL/GenBank/DDBJ whole genome shotgun (WGS) entry which is preliminary data.</text>
</comment>